<evidence type="ECO:0000313" key="1">
    <source>
        <dbReference type="EMBL" id="MFC4673922.1"/>
    </source>
</evidence>
<reference evidence="2" key="1">
    <citation type="journal article" date="2019" name="Int. J. Syst. Evol. Microbiol.">
        <title>The Global Catalogue of Microorganisms (GCM) 10K type strain sequencing project: providing services to taxonomists for standard genome sequencing and annotation.</title>
        <authorList>
            <consortium name="The Broad Institute Genomics Platform"/>
            <consortium name="The Broad Institute Genome Sequencing Center for Infectious Disease"/>
            <person name="Wu L."/>
            <person name="Ma J."/>
        </authorList>
    </citation>
    <scope>NUCLEOTIDE SEQUENCE [LARGE SCALE GENOMIC DNA]</scope>
    <source>
        <strain evidence="2">CCUG 66188</strain>
    </source>
</reference>
<evidence type="ECO:0008006" key="3">
    <source>
        <dbReference type="Google" id="ProtNLM"/>
    </source>
</evidence>
<accession>A0ABV9KVF7</accession>
<comment type="caution">
    <text evidence="1">The sequence shown here is derived from an EMBL/GenBank/DDBJ whole genome shotgun (WGS) entry which is preliminary data.</text>
</comment>
<protein>
    <recommendedName>
        <fullName evidence="3">Sigma-70 family RNA polymerase sigma factor</fullName>
    </recommendedName>
</protein>
<name>A0ABV9KVF7_9BACT</name>
<gene>
    <name evidence="1" type="ORF">ACFO6W_09475</name>
</gene>
<organism evidence="1 2">
    <name type="scientific">Dysgonomonas termitidis</name>
    <dbReference type="NCBI Taxonomy" id="1516126"/>
    <lineage>
        <taxon>Bacteria</taxon>
        <taxon>Pseudomonadati</taxon>
        <taxon>Bacteroidota</taxon>
        <taxon>Bacteroidia</taxon>
        <taxon>Bacteroidales</taxon>
        <taxon>Dysgonomonadaceae</taxon>
        <taxon>Dysgonomonas</taxon>
    </lineage>
</organism>
<dbReference type="EMBL" id="JBHSGN010000064">
    <property type="protein sequence ID" value="MFC4673922.1"/>
    <property type="molecule type" value="Genomic_DNA"/>
</dbReference>
<proteinExistence type="predicted"/>
<keyword evidence="2" id="KW-1185">Reference proteome</keyword>
<dbReference type="Proteomes" id="UP001596023">
    <property type="component" value="Unassembled WGS sequence"/>
</dbReference>
<evidence type="ECO:0000313" key="2">
    <source>
        <dbReference type="Proteomes" id="UP001596023"/>
    </source>
</evidence>
<dbReference type="RefSeq" id="WP_379995686.1">
    <property type="nucleotide sequence ID" value="NZ_JBHSGN010000064.1"/>
</dbReference>
<sequence>MGLTHEEFQKARRISREIQAHLESINSDGLRSTDLYPVLARKNLIEKDKDNGVHFRKFLRYLYEMGVLESLIPQCKPQRNANSDIFMEWYFYRVHQEECLPAEPNNEYREIKMPELTDIEIDELIKQARPHIERLPKREMSDFTFPQIETRKLYSRAYEFWSAGEIEIMTKAYAKFKKIDKVAELLKRQPSAVKRKLEELNIEK</sequence>